<keyword evidence="2" id="KW-1185">Reference proteome</keyword>
<dbReference type="OrthoDB" id="268428at2759"/>
<sequence>MCVHRRVTLYPRPRLRHPRSPTNSLTLYDVNFPAIETILRILHCVLDLNLNHNTSTYEAFDQESILTLYHILDLGIKRFKTEELETWFPQFWAELRENEMSLYDMKVMLYPSYIFRHAEAFARITKSLVLEWRSGEMHGLNPLTGRAEFRFEHRILIMGHQLIMLNYRATRSSQDKNPRARNH</sequence>
<evidence type="ECO:0000313" key="1">
    <source>
        <dbReference type="EMBL" id="TGO44349.1"/>
    </source>
</evidence>
<evidence type="ECO:0000313" key="2">
    <source>
        <dbReference type="Proteomes" id="UP000297527"/>
    </source>
</evidence>
<dbReference type="AlphaFoldDB" id="A0A4Z1H6U5"/>
<gene>
    <name evidence="1" type="ORF">BCON_0538g00040</name>
</gene>
<dbReference type="Proteomes" id="UP000297527">
    <property type="component" value="Unassembled WGS sequence"/>
</dbReference>
<name>A0A4Z1H6U5_9HELO</name>
<organism evidence="1 2">
    <name type="scientific">Botryotinia convoluta</name>
    <dbReference type="NCBI Taxonomy" id="54673"/>
    <lineage>
        <taxon>Eukaryota</taxon>
        <taxon>Fungi</taxon>
        <taxon>Dikarya</taxon>
        <taxon>Ascomycota</taxon>
        <taxon>Pezizomycotina</taxon>
        <taxon>Leotiomycetes</taxon>
        <taxon>Helotiales</taxon>
        <taxon>Sclerotiniaceae</taxon>
        <taxon>Botryotinia</taxon>
    </lineage>
</organism>
<dbReference type="EMBL" id="PQXN01000536">
    <property type="protein sequence ID" value="TGO44349.1"/>
    <property type="molecule type" value="Genomic_DNA"/>
</dbReference>
<accession>A0A4Z1H6U5</accession>
<proteinExistence type="predicted"/>
<protein>
    <submittedName>
        <fullName evidence="1">Uncharacterized protein</fullName>
    </submittedName>
</protein>
<comment type="caution">
    <text evidence="1">The sequence shown here is derived from an EMBL/GenBank/DDBJ whole genome shotgun (WGS) entry which is preliminary data.</text>
</comment>
<reference evidence="1 2" key="1">
    <citation type="submission" date="2017-12" db="EMBL/GenBank/DDBJ databases">
        <title>Comparative genomics of Botrytis spp.</title>
        <authorList>
            <person name="Valero-Jimenez C.A."/>
            <person name="Tapia P."/>
            <person name="Veloso J."/>
            <person name="Silva-Moreno E."/>
            <person name="Staats M."/>
            <person name="Valdes J.H."/>
            <person name="Van Kan J.A.L."/>
        </authorList>
    </citation>
    <scope>NUCLEOTIDE SEQUENCE [LARGE SCALE GENOMIC DNA]</scope>
    <source>
        <strain evidence="1 2">MUCL11595</strain>
    </source>
</reference>